<dbReference type="PANTHER" id="PTHR43132:SF2">
    <property type="entry name" value="ARSENICAL RESISTANCE OPERON REPRESSOR ARSR-RELATED"/>
    <property type="match status" value="1"/>
</dbReference>
<proteinExistence type="predicted"/>
<dbReference type="CDD" id="cd00090">
    <property type="entry name" value="HTH_ARSR"/>
    <property type="match status" value="1"/>
</dbReference>
<reference evidence="5 6" key="1">
    <citation type="journal article" date="2018" name="Genome Announc.">
        <title>Draft Genome Sequence of "Candidatus Phycosocius bacilliformis," an Alphaproteobacterial Ectosymbiont of the Hydrocarbon-Producing Green Alga Botryococcus braunii.</title>
        <authorList>
            <person name="Tanabe Y."/>
            <person name="Yamaguchi H."/>
            <person name="Watanabe M.M."/>
        </authorList>
    </citation>
    <scope>NUCLEOTIDE SEQUENCE [LARGE SCALE GENOMIC DNA]</scope>
    <source>
        <strain evidence="5 6">BOTRYCO-2</strain>
    </source>
</reference>
<dbReference type="NCBIfam" id="NF033788">
    <property type="entry name" value="HTH_metalloreg"/>
    <property type="match status" value="1"/>
</dbReference>
<dbReference type="AlphaFoldDB" id="A0A2P2E9T3"/>
<sequence>MSTTADLDLAASAMAERAGDVAKLLKTIGNERRLLVLCTLVGLGEASAGTLGTAVGLSQSAMSQHLAVMREEGLVSTRRDGTTIFYAIADPKLAVLMDTLHQLYCSPHSA</sequence>
<dbReference type="SUPFAM" id="SSF46785">
    <property type="entry name" value="Winged helix' DNA-binding domain"/>
    <property type="match status" value="1"/>
</dbReference>
<dbReference type="InterPro" id="IPR051011">
    <property type="entry name" value="Metal_resp_trans_reg"/>
</dbReference>
<dbReference type="SMART" id="SM00418">
    <property type="entry name" value="HTH_ARSR"/>
    <property type="match status" value="1"/>
</dbReference>
<dbReference type="PANTHER" id="PTHR43132">
    <property type="entry name" value="ARSENICAL RESISTANCE OPERON REPRESSOR ARSR-RELATED"/>
    <property type="match status" value="1"/>
</dbReference>
<dbReference type="InterPro" id="IPR011991">
    <property type="entry name" value="ArsR-like_HTH"/>
</dbReference>
<dbReference type="PROSITE" id="PS50987">
    <property type="entry name" value="HTH_ARSR_2"/>
    <property type="match status" value="1"/>
</dbReference>
<dbReference type="InterPro" id="IPR036388">
    <property type="entry name" value="WH-like_DNA-bd_sf"/>
</dbReference>
<accession>A0A2P2E9T3</accession>
<organism evidence="5 6">
    <name type="scientific">Candidatus Phycosocius bacilliformis</name>
    <dbReference type="NCBI Taxonomy" id="1445552"/>
    <lineage>
        <taxon>Bacteria</taxon>
        <taxon>Pseudomonadati</taxon>
        <taxon>Pseudomonadota</taxon>
        <taxon>Alphaproteobacteria</taxon>
        <taxon>Caulobacterales</taxon>
        <taxon>Caulobacterales incertae sedis</taxon>
        <taxon>Candidatus Phycosocius</taxon>
    </lineage>
</organism>
<feature type="domain" description="HTH arsR-type" evidence="4">
    <location>
        <begin position="13"/>
        <end position="108"/>
    </location>
</feature>
<evidence type="ECO:0000259" key="4">
    <source>
        <dbReference type="PROSITE" id="PS50987"/>
    </source>
</evidence>
<dbReference type="RefSeq" id="WP_108984686.1">
    <property type="nucleotide sequence ID" value="NZ_BFBR01000004.1"/>
</dbReference>
<dbReference type="EMBL" id="BFBR01000004">
    <property type="protein sequence ID" value="GBF57803.1"/>
    <property type="molecule type" value="Genomic_DNA"/>
</dbReference>
<evidence type="ECO:0000256" key="3">
    <source>
        <dbReference type="ARBA" id="ARBA00023163"/>
    </source>
</evidence>
<evidence type="ECO:0000313" key="6">
    <source>
        <dbReference type="Proteomes" id="UP000245086"/>
    </source>
</evidence>
<name>A0A2P2E9T3_9PROT</name>
<gene>
    <name evidence="5" type="primary">hlyU</name>
    <name evidence="5" type="ORF">PbB2_01473</name>
</gene>
<keyword evidence="6" id="KW-1185">Reference proteome</keyword>
<comment type="caution">
    <text evidence="5">The sequence shown here is derived from an EMBL/GenBank/DDBJ whole genome shotgun (WGS) entry which is preliminary data.</text>
</comment>
<dbReference type="OrthoDB" id="194599at2"/>
<dbReference type="Pfam" id="PF01022">
    <property type="entry name" value="HTH_5"/>
    <property type="match status" value="1"/>
</dbReference>
<dbReference type="Gene3D" id="1.10.10.10">
    <property type="entry name" value="Winged helix-like DNA-binding domain superfamily/Winged helix DNA-binding domain"/>
    <property type="match status" value="1"/>
</dbReference>
<dbReference type="PRINTS" id="PR00778">
    <property type="entry name" value="HTHARSR"/>
</dbReference>
<dbReference type="Proteomes" id="UP000245086">
    <property type="component" value="Unassembled WGS sequence"/>
</dbReference>
<dbReference type="GO" id="GO:0003700">
    <property type="term" value="F:DNA-binding transcription factor activity"/>
    <property type="evidence" value="ECO:0007669"/>
    <property type="project" value="InterPro"/>
</dbReference>
<evidence type="ECO:0000313" key="5">
    <source>
        <dbReference type="EMBL" id="GBF57803.1"/>
    </source>
</evidence>
<protein>
    <submittedName>
        <fullName evidence="5">Transcriptional activator HlyU</fullName>
    </submittedName>
</protein>
<dbReference type="InterPro" id="IPR036390">
    <property type="entry name" value="WH_DNA-bd_sf"/>
</dbReference>
<dbReference type="InterPro" id="IPR001845">
    <property type="entry name" value="HTH_ArsR_DNA-bd_dom"/>
</dbReference>
<keyword evidence="3" id="KW-0804">Transcription</keyword>
<evidence type="ECO:0000256" key="2">
    <source>
        <dbReference type="ARBA" id="ARBA00023125"/>
    </source>
</evidence>
<keyword evidence="2" id="KW-0238">DNA-binding</keyword>
<keyword evidence="1" id="KW-0805">Transcription regulation</keyword>
<dbReference type="GO" id="GO:0003677">
    <property type="term" value="F:DNA binding"/>
    <property type="evidence" value="ECO:0007669"/>
    <property type="project" value="UniProtKB-KW"/>
</dbReference>
<evidence type="ECO:0000256" key="1">
    <source>
        <dbReference type="ARBA" id="ARBA00023015"/>
    </source>
</evidence>